<dbReference type="Proteomes" id="UP000006242">
    <property type="component" value="Unassembled WGS sequence"/>
</dbReference>
<keyword evidence="5 7" id="KW-0472">Membrane</keyword>
<feature type="transmembrane region" description="Helical" evidence="7">
    <location>
        <begin position="194"/>
        <end position="217"/>
    </location>
</feature>
<feature type="region of interest" description="Disordered" evidence="6">
    <location>
        <begin position="298"/>
        <end position="322"/>
    </location>
</feature>
<dbReference type="NCBIfam" id="TIGR00765">
    <property type="entry name" value="yihY_not_rbn"/>
    <property type="match status" value="1"/>
</dbReference>
<name>U2EJG9_9GAMM</name>
<evidence type="ECO:0000256" key="1">
    <source>
        <dbReference type="ARBA" id="ARBA00004651"/>
    </source>
</evidence>
<dbReference type="PANTHER" id="PTHR30213:SF0">
    <property type="entry name" value="UPF0761 MEMBRANE PROTEIN YIHY"/>
    <property type="match status" value="1"/>
</dbReference>
<dbReference type="GO" id="GO:0005886">
    <property type="term" value="C:plasma membrane"/>
    <property type="evidence" value="ECO:0007669"/>
    <property type="project" value="UniProtKB-SubCell"/>
</dbReference>
<evidence type="ECO:0000256" key="2">
    <source>
        <dbReference type="ARBA" id="ARBA00022475"/>
    </source>
</evidence>
<organism evidence="8 9">
    <name type="scientific">Salinisphaera shabanensis E1L3A</name>
    <dbReference type="NCBI Taxonomy" id="1033802"/>
    <lineage>
        <taxon>Bacteria</taxon>
        <taxon>Pseudomonadati</taxon>
        <taxon>Pseudomonadota</taxon>
        <taxon>Gammaproteobacteria</taxon>
        <taxon>Salinisphaerales</taxon>
        <taxon>Salinisphaeraceae</taxon>
        <taxon>Salinisphaera</taxon>
    </lineage>
</organism>
<dbReference type="STRING" id="1033802.SSPSH_002733"/>
<keyword evidence="9" id="KW-1185">Reference proteome</keyword>
<feature type="transmembrane region" description="Helical" evidence="7">
    <location>
        <begin position="45"/>
        <end position="72"/>
    </location>
</feature>
<feature type="transmembrane region" description="Helical" evidence="7">
    <location>
        <begin position="229"/>
        <end position="253"/>
    </location>
</feature>
<evidence type="ECO:0000256" key="4">
    <source>
        <dbReference type="ARBA" id="ARBA00022989"/>
    </source>
</evidence>
<feature type="transmembrane region" description="Helical" evidence="7">
    <location>
        <begin position="112"/>
        <end position="138"/>
    </location>
</feature>
<evidence type="ECO:0000256" key="3">
    <source>
        <dbReference type="ARBA" id="ARBA00022692"/>
    </source>
</evidence>
<proteinExistence type="predicted"/>
<keyword evidence="4 7" id="KW-1133">Transmembrane helix</keyword>
<accession>U2EJG9</accession>
<dbReference type="PANTHER" id="PTHR30213">
    <property type="entry name" value="INNER MEMBRANE PROTEIN YHJD"/>
    <property type="match status" value="1"/>
</dbReference>
<feature type="compositionally biased region" description="Basic and acidic residues" evidence="6">
    <location>
        <begin position="299"/>
        <end position="322"/>
    </location>
</feature>
<reference evidence="8 9" key="2">
    <citation type="journal article" date="2013" name="PLoS ONE">
        <title>INDIGO - INtegrated Data Warehouse of MIcrobial GenOmes with Examples from the Red Sea Extremophiles.</title>
        <authorList>
            <person name="Alam I."/>
            <person name="Antunes A."/>
            <person name="Kamau A.A."/>
            <person name="Ba Alawi W."/>
            <person name="Kalkatawi M."/>
            <person name="Stingl U."/>
            <person name="Bajic V.B."/>
        </authorList>
    </citation>
    <scope>NUCLEOTIDE SEQUENCE [LARGE SCALE GENOMIC DNA]</scope>
    <source>
        <strain evidence="8 9">E1L3A</strain>
    </source>
</reference>
<reference evidence="8 9" key="1">
    <citation type="journal article" date="2011" name="J. Bacteriol.">
        <title>Genome sequence of Salinisphaera shabanensis, a gammaproteobacterium from the harsh, variable environment of the brine-seawater interface of the Shaban Deep in the Red Sea.</title>
        <authorList>
            <person name="Antunes A."/>
            <person name="Alam I."/>
            <person name="Bajic V.B."/>
            <person name="Stingl U."/>
        </authorList>
    </citation>
    <scope>NUCLEOTIDE SEQUENCE [LARGE SCALE GENOMIC DNA]</scope>
    <source>
        <strain evidence="8 9">E1L3A</strain>
    </source>
</reference>
<comment type="subcellular location">
    <subcellularLocation>
        <location evidence="1">Cell membrane</location>
        <topology evidence="1">Multi-pass membrane protein</topology>
    </subcellularLocation>
</comment>
<keyword evidence="3 7" id="KW-0812">Transmembrane</keyword>
<dbReference type="RefSeq" id="WP_006912087.1">
    <property type="nucleotide sequence ID" value="NZ_AFNV02000019.1"/>
</dbReference>
<dbReference type="OrthoDB" id="9781030at2"/>
<evidence type="ECO:0000256" key="6">
    <source>
        <dbReference type="SAM" id="MobiDB-lite"/>
    </source>
</evidence>
<dbReference type="eggNOG" id="COG1295">
    <property type="taxonomic scope" value="Bacteria"/>
</dbReference>
<evidence type="ECO:0000256" key="5">
    <source>
        <dbReference type="ARBA" id="ARBA00023136"/>
    </source>
</evidence>
<protein>
    <submittedName>
        <fullName evidence="8">Ribonuclease BN family protein</fullName>
    </submittedName>
</protein>
<feature type="transmembrane region" description="Helical" evidence="7">
    <location>
        <begin position="158"/>
        <end position="182"/>
    </location>
</feature>
<sequence>MPNSKEQDPRFGPRNAQGPAQIGWRGWWAIVQRVSREFSRHDMTITAAGVSFLALFAVFSALAAFVAFYGLIADPQAMVEDMRALQGFVPADVVLSLVDQMRSVSSRSLTKLVAAGVFSLLVAVWCAQQGVAALLLALNTAYHEDSERGTWWRLFKSLFVAIGVIFGLMVTAVLAIGLPVAASRLGFSLWQVEVVRAAGMAVGGLILLLGLSALYRWAPDRRPPRWRWVGAGAGVVVTFWTVGSLLFSWFMAYSNSYTALYGSLSAVVILLTLIYVTVVTVLVGAEFNAQMEYQVEDDTTAHEPRPAGERGAHMADHSAKSR</sequence>
<evidence type="ECO:0000313" key="8">
    <source>
        <dbReference type="EMBL" id="ERJ18452.1"/>
    </source>
</evidence>
<dbReference type="InterPro" id="IPR017039">
    <property type="entry name" value="Virul_fac_BrkB"/>
</dbReference>
<dbReference type="AlphaFoldDB" id="U2EJG9"/>
<comment type="caution">
    <text evidence="8">The sequence shown here is derived from an EMBL/GenBank/DDBJ whole genome shotgun (WGS) entry which is preliminary data.</text>
</comment>
<evidence type="ECO:0000256" key="7">
    <source>
        <dbReference type="SAM" id="Phobius"/>
    </source>
</evidence>
<dbReference type="EMBL" id="AFNV02000019">
    <property type="protein sequence ID" value="ERJ18452.1"/>
    <property type="molecule type" value="Genomic_DNA"/>
</dbReference>
<keyword evidence="2" id="KW-1003">Cell membrane</keyword>
<evidence type="ECO:0000313" key="9">
    <source>
        <dbReference type="Proteomes" id="UP000006242"/>
    </source>
</evidence>
<dbReference type="PIRSF" id="PIRSF035875">
    <property type="entry name" value="RNase_BN"/>
    <property type="match status" value="1"/>
</dbReference>
<feature type="transmembrane region" description="Helical" evidence="7">
    <location>
        <begin position="259"/>
        <end position="283"/>
    </location>
</feature>
<dbReference type="Pfam" id="PF03631">
    <property type="entry name" value="Virul_fac_BrkB"/>
    <property type="match status" value="1"/>
</dbReference>
<gene>
    <name evidence="8" type="ORF">SSPSH_002733</name>
</gene>